<feature type="coiled-coil region" evidence="1">
    <location>
        <begin position="76"/>
        <end position="103"/>
    </location>
</feature>
<keyword evidence="1" id="KW-0175">Coiled coil</keyword>
<sequence>MAKKHYKSLKARGEEHKKDPKTTSCIWSHKDYGGKKGWSTHPCHYQNNGFEESKGGRSGKYVPSQARVDEVNASRKELRESAAAEYRQEVNKAREEVSRYQELRASGEKLAKRDNFRSFVANGRLMQLTTKAREFLQKHILGYGQPLHRLSLNKEAWHVAHVLDESLVTKEYLGGQGYVQARKNGVKQPVNFAPEWHEQRLGSWYPYEHEYHHIIPKGALKYELLDRPQNTPIERRVSVVWESKWNMHNGGNIVLLAENPVIAKIINLPAHCPWGATGHALYSDMVEAHLRQLANQVEADLSEAGEPHEVEKIAGDELRKGLNALSLKLYNQIITNKVLLS</sequence>
<protein>
    <submittedName>
        <fullName evidence="3">Uncharacterized protein</fullName>
    </submittedName>
</protein>
<name>A0A250I8Z7_9BACT</name>
<dbReference type="OrthoDB" id="5511082at2"/>
<evidence type="ECO:0000256" key="2">
    <source>
        <dbReference type="SAM" id="MobiDB-lite"/>
    </source>
</evidence>
<dbReference type="RefSeq" id="WP_095976444.1">
    <property type="nucleotide sequence ID" value="NZ_CP022163.1"/>
</dbReference>
<reference evidence="3 4" key="1">
    <citation type="submission" date="2017-06" db="EMBL/GenBank/DDBJ databases">
        <authorList>
            <person name="Kim H.J."/>
            <person name="Triplett B.A."/>
        </authorList>
    </citation>
    <scope>NUCLEOTIDE SEQUENCE [LARGE SCALE GENOMIC DNA]</scope>
    <source>
        <strain evidence="3 4">DSM 14713</strain>
    </source>
</reference>
<dbReference type="EMBL" id="CP022163">
    <property type="protein sequence ID" value="ATB27680.1"/>
    <property type="molecule type" value="Genomic_DNA"/>
</dbReference>
<dbReference type="AlphaFoldDB" id="A0A250I8Z7"/>
<evidence type="ECO:0000256" key="1">
    <source>
        <dbReference type="SAM" id="Coils"/>
    </source>
</evidence>
<evidence type="ECO:0000313" key="3">
    <source>
        <dbReference type="EMBL" id="ATB27680.1"/>
    </source>
</evidence>
<organism evidence="3 4">
    <name type="scientific">Melittangium boletus DSM 14713</name>
    <dbReference type="NCBI Taxonomy" id="1294270"/>
    <lineage>
        <taxon>Bacteria</taxon>
        <taxon>Pseudomonadati</taxon>
        <taxon>Myxococcota</taxon>
        <taxon>Myxococcia</taxon>
        <taxon>Myxococcales</taxon>
        <taxon>Cystobacterineae</taxon>
        <taxon>Archangiaceae</taxon>
        <taxon>Melittangium</taxon>
    </lineage>
</organism>
<feature type="compositionally biased region" description="Basic residues" evidence="2">
    <location>
        <begin position="1"/>
        <end position="10"/>
    </location>
</feature>
<dbReference type="Proteomes" id="UP000217289">
    <property type="component" value="Chromosome"/>
</dbReference>
<dbReference type="Pfam" id="PF14412">
    <property type="entry name" value="AHH"/>
    <property type="match status" value="1"/>
</dbReference>
<accession>A0A250I8Z7</accession>
<dbReference type="InterPro" id="IPR032871">
    <property type="entry name" value="AHH_dom_containing"/>
</dbReference>
<keyword evidence="4" id="KW-1185">Reference proteome</keyword>
<dbReference type="KEGG" id="mbd:MEBOL_001124"/>
<feature type="compositionally biased region" description="Basic and acidic residues" evidence="2">
    <location>
        <begin position="11"/>
        <end position="21"/>
    </location>
</feature>
<gene>
    <name evidence="3" type="ORF">MEBOL_001124</name>
</gene>
<proteinExistence type="predicted"/>
<evidence type="ECO:0000313" key="4">
    <source>
        <dbReference type="Proteomes" id="UP000217289"/>
    </source>
</evidence>
<feature type="region of interest" description="Disordered" evidence="2">
    <location>
        <begin position="1"/>
        <end position="26"/>
    </location>
</feature>